<feature type="domain" description="DUF4351" evidence="1">
    <location>
        <begin position="88"/>
        <end position="130"/>
    </location>
</feature>
<evidence type="ECO:0000259" key="1">
    <source>
        <dbReference type="Pfam" id="PF14261"/>
    </source>
</evidence>
<organism evidence="3">
    <name type="scientific">plant metagenome</name>
    <dbReference type="NCBI Taxonomy" id="1297885"/>
    <lineage>
        <taxon>unclassified sequences</taxon>
        <taxon>metagenomes</taxon>
        <taxon>organismal metagenomes</taxon>
    </lineage>
</organism>
<protein>
    <recommendedName>
        <fullName evidence="1">DUF4351 domain-containing protein</fullName>
    </recommendedName>
</protein>
<dbReference type="AlphaFoldDB" id="A0A484TK34"/>
<evidence type="ECO:0000313" key="2">
    <source>
        <dbReference type="EMBL" id="VFR42778.1"/>
    </source>
</evidence>
<dbReference type="EMBL" id="CAADID010000023">
    <property type="protein sequence ID" value="VFR73985.1"/>
    <property type="molecule type" value="Genomic_DNA"/>
</dbReference>
<dbReference type="Pfam" id="PF14261">
    <property type="entry name" value="DUF4351"/>
    <property type="match status" value="1"/>
</dbReference>
<dbReference type="EMBL" id="CAADIG010000014">
    <property type="protein sequence ID" value="VFR42778.1"/>
    <property type="molecule type" value="Genomic_DNA"/>
</dbReference>
<evidence type="ECO:0000313" key="3">
    <source>
        <dbReference type="EMBL" id="VFR73985.1"/>
    </source>
</evidence>
<sequence length="160" mass="17254">MGVTGADISGALGARNPVKGNTVQVSRLTDAMPHHDTHYKLYNGKPAWRAQTEYRNLADACPPDLQAYQPQLRYLLLDQMQLACDGAACTLLTRQLACRFGPVPTAIGQRIAQASLQDLERWSLALLDAPDIGSVFANTQFAREKEKAAEAALPSGTSAS</sequence>
<proteinExistence type="predicted"/>
<accession>A0A484TK34</accession>
<dbReference type="InterPro" id="IPR025587">
    <property type="entry name" value="DUF4351"/>
</dbReference>
<gene>
    <name evidence="2" type="ORF">ANT2_4398</name>
    <name evidence="3" type="ORF">ANT3_4402</name>
</gene>
<reference evidence="3" key="1">
    <citation type="submission" date="2019-03" db="EMBL/GenBank/DDBJ databases">
        <authorList>
            <person name="Danneels B."/>
        </authorList>
    </citation>
    <scope>NUCLEOTIDE SEQUENCE</scope>
</reference>
<name>A0A484TK34_9ZZZZ</name>